<dbReference type="PANTHER" id="PTHR35739:SF1">
    <property type="entry name" value="OS01G0861700 PROTEIN"/>
    <property type="match status" value="1"/>
</dbReference>
<comment type="caution">
    <text evidence="1">The sequence shown here is derived from an EMBL/GenBank/DDBJ whole genome shotgun (WGS) entry which is preliminary data.</text>
</comment>
<name>A0A5A7P8C1_STRAF</name>
<keyword evidence="2" id="KW-1185">Reference proteome</keyword>
<dbReference type="OrthoDB" id="4951845at2759"/>
<proteinExistence type="predicted"/>
<gene>
    <name evidence="1" type="ORF">STAS_04715</name>
</gene>
<organism evidence="1 2">
    <name type="scientific">Striga asiatica</name>
    <name type="common">Asiatic witchweed</name>
    <name type="synonym">Buchnera asiatica</name>
    <dbReference type="NCBI Taxonomy" id="4170"/>
    <lineage>
        <taxon>Eukaryota</taxon>
        <taxon>Viridiplantae</taxon>
        <taxon>Streptophyta</taxon>
        <taxon>Embryophyta</taxon>
        <taxon>Tracheophyta</taxon>
        <taxon>Spermatophyta</taxon>
        <taxon>Magnoliopsida</taxon>
        <taxon>eudicotyledons</taxon>
        <taxon>Gunneridae</taxon>
        <taxon>Pentapetalae</taxon>
        <taxon>asterids</taxon>
        <taxon>lamiids</taxon>
        <taxon>Lamiales</taxon>
        <taxon>Orobanchaceae</taxon>
        <taxon>Buchnereae</taxon>
        <taxon>Striga</taxon>
    </lineage>
</organism>
<dbReference type="CDD" id="cd00570">
    <property type="entry name" value="GST_N_family"/>
    <property type="match status" value="1"/>
</dbReference>
<dbReference type="SUPFAM" id="SSF52833">
    <property type="entry name" value="Thioredoxin-like"/>
    <property type="match status" value="1"/>
</dbReference>
<evidence type="ECO:0000313" key="1">
    <source>
        <dbReference type="EMBL" id="GER28887.1"/>
    </source>
</evidence>
<accession>A0A5A7P8C1</accession>
<dbReference type="Proteomes" id="UP000325081">
    <property type="component" value="Unassembled WGS sequence"/>
</dbReference>
<dbReference type="AlphaFoldDB" id="A0A5A7P8C1"/>
<sequence length="374" mass="42351">MGNTCFGDASKSTAEIAPSELVKPPPTIKLYGQPDSFATSHIRLALLYKPVTLQFVPSDAHPNPTLIYKSEVVSGSVEDILRYLDAKFPDPPLSVAASGSIWGWCGEATPVVVWVVVLQHRSVSWHLERMVKWAEDMAARGGKAMGDPSMGSPRMEVKKFGKSYSQLLQVMLEHAQMEETVLFQILESADRVGGKIFQIYRYLDRVVGSLMFLEGEKEHNTGNMVTGKECYSFPKGLLGLCKSANEEHARHLPIMNGIKEEIKTIGVMNAGSPDYQEVLINLTSRLKRLKEDCRKHFEEEERELLPLMEATELNKKQQEKVLQQSLDVMRETHSHLFRFFMEGLGPQDAMHYFDLIKRYCDNVRVSLMLHMMVD</sequence>
<dbReference type="PANTHER" id="PTHR35739">
    <property type="entry name" value="OS01G0861700 PROTEIN"/>
    <property type="match status" value="1"/>
</dbReference>
<dbReference type="EMBL" id="BKCP01003335">
    <property type="protein sequence ID" value="GER28887.1"/>
    <property type="molecule type" value="Genomic_DNA"/>
</dbReference>
<reference evidence="2" key="1">
    <citation type="journal article" date="2019" name="Curr. Biol.">
        <title>Genome Sequence of Striga asiatica Provides Insight into the Evolution of Plant Parasitism.</title>
        <authorList>
            <person name="Yoshida S."/>
            <person name="Kim S."/>
            <person name="Wafula E.K."/>
            <person name="Tanskanen J."/>
            <person name="Kim Y.M."/>
            <person name="Honaas L."/>
            <person name="Yang Z."/>
            <person name="Spallek T."/>
            <person name="Conn C.E."/>
            <person name="Ichihashi Y."/>
            <person name="Cheong K."/>
            <person name="Cui S."/>
            <person name="Der J.P."/>
            <person name="Gundlach H."/>
            <person name="Jiao Y."/>
            <person name="Hori C."/>
            <person name="Ishida J.K."/>
            <person name="Kasahara H."/>
            <person name="Kiba T."/>
            <person name="Kim M.S."/>
            <person name="Koo N."/>
            <person name="Laohavisit A."/>
            <person name="Lee Y.H."/>
            <person name="Lumba S."/>
            <person name="McCourt P."/>
            <person name="Mortimer J.C."/>
            <person name="Mutuku J.M."/>
            <person name="Nomura T."/>
            <person name="Sasaki-Sekimoto Y."/>
            <person name="Seto Y."/>
            <person name="Wang Y."/>
            <person name="Wakatake T."/>
            <person name="Sakakibara H."/>
            <person name="Demura T."/>
            <person name="Yamaguchi S."/>
            <person name="Yoneyama K."/>
            <person name="Manabe R.I."/>
            <person name="Nelson D.C."/>
            <person name="Schulman A.H."/>
            <person name="Timko M.P."/>
            <person name="dePamphilis C.W."/>
            <person name="Choi D."/>
            <person name="Shirasu K."/>
        </authorList>
    </citation>
    <scope>NUCLEOTIDE SEQUENCE [LARGE SCALE GENOMIC DNA]</scope>
    <source>
        <strain evidence="2">cv. UVA1</strain>
    </source>
</reference>
<evidence type="ECO:0000313" key="2">
    <source>
        <dbReference type="Proteomes" id="UP000325081"/>
    </source>
</evidence>
<dbReference type="InterPro" id="IPR036249">
    <property type="entry name" value="Thioredoxin-like_sf"/>
</dbReference>
<protein>
    <submittedName>
        <fullName evidence="1">Uncharacterized protein</fullName>
    </submittedName>
</protein>